<keyword evidence="1" id="KW-0732">Signal</keyword>
<protein>
    <submittedName>
        <fullName evidence="3">Guanylate cyclase</fullName>
    </submittedName>
</protein>
<feature type="chain" id="PRO_5040163938" evidence="1">
    <location>
        <begin position="24"/>
        <end position="633"/>
    </location>
</feature>
<dbReference type="InterPro" id="IPR046341">
    <property type="entry name" value="SET_dom_sf"/>
</dbReference>
<dbReference type="PROSITE" id="PS50280">
    <property type="entry name" value="SET"/>
    <property type="match status" value="1"/>
</dbReference>
<name>A0A9N8HJ57_9STRA</name>
<dbReference type="OrthoDB" id="5560686at2759"/>
<evidence type="ECO:0000313" key="4">
    <source>
        <dbReference type="Proteomes" id="UP001153069"/>
    </source>
</evidence>
<sequence>MLLARSLSFAIFIAACTSSVVKGDGDGECRLWLGPSHLGTDNDPEFGIFAGVDFAPDEIIPDIEVAIPLVDWTEQFNRDTALKNMIVEFVESQVWTGDFAGAKWEGDQNTIVAIPGIGNLANYHSGYHNVDWLQSAALLRKPLDLFESGVAHPARGAITPYHNLTMKATEHIPAGMELFANFGETWDNNQTMEDSFQDKLTRWDYQHADQILDAIIAFMDQYDKDLTPDLQENILDFMLEKILGTAVGKRAKVIRSLIPDNPKKLKAVKEAGGTFLYRNNDLVKSQKWLKKHAMCMDNLKVGPSTIPEAGRGAFTTRKIAKGDVVVPSPMVHIANEELFNMYEIIEKEDAKTGDVTLDIDKSNFLQQQLLINYCFGHRESNILLLPIGSYVSMINHAPAGKANAYITWSRHKHVTNDHGLHDLSIEQLAERNKVGIVMVVQALRDIEVGEEIFIDYGKEWEAAWKEHMAQWNKDYEQDKTWQLTADDMKMQYKEKPFEADLTDGINPYPPSVATTCFLRTEDLPDGRPRRNPDGLEIFLYAEDLSHDEITGADMYVCDVISRTDKLTDGDLYNYTVLAKISDDDIVQVENVPHGSITFVDQPYQGDIHNTGGFRHYISLRDGDFPQAWRNIRE</sequence>
<evidence type="ECO:0000259" key="2">
    <source>
        <dbReference type="PROSITE" id="PS50280"/>
    </source>
</evidence>
<accession>A0A9N8HJ57</accession>
<dbReference type="Gene3D" id="2.170.270.10">
    <property type="entry name" value="SET domain"/>
    <property type="match status" value="1"/>
</dbReference>
<organism evidence="3 4">
    <name type="scientific">Seminavis robusta</name>
    <dbReference type="NCBI Taxonomy" id="568900"/>
    <lineage>
        <taxon>Eukaryota</taxon>
        <taxon>Sar</taxon>
        <taxon>Stramenopiles</taxon>
        <taxon>Ochrophyta</taxon>
        <taxon>Bacillariophyta</taxon>
        <taxon>Bacillariophyceae</taxon>
        <taxon>Bacillariophycidae</taxon>
        <taxon>Naviculales</taxon>
        <taxon>Naviculaceae</taxon>
        <taxon>Seminavis</taxon>
    </lineage>
</organism>
<evidence type="ECO:0000313" key="3">
    <source>
        <dbReference type="EMBL" id="CAB9512428.1"/>
    </source>
</evidence>
<keyword evidence="4" id="KW-1185">Reference proteome</keyword>
<dbReference type="EMBL" id="CAICTM010000535">
    <property type="protein sequence ID" value="CAB9512428.1"/>
    <property type="molecule type" value="Genomic_DNA"/>
</dbReference>
<dbReference type="Pfam" id="PF00856">
    <property type="entry name" value="SET"/>
    <property type="match status" value="1"/>
</dbReference>
<dbReference type="AlphaFoldDB" id="A0A9N8HJ57"/>
<dbReference type="SUPFAM" id="SSF82199">
    <property type="entry name" value="SET domain"/>
    <property type="match status" value="1"/>
</dbReference>
<feature type="signal peptide" evidence="1">
    <location>
        <begin position="1"/>
        <end position="23"/>
    </location>
</feature>
<dbReference type="PROSITE" id="PS51257">
    <property type="entry name" value="PROKAR_LIPOPROTEIN"/>
    <property type="match status" value="1"/>
</dbReference>
<dbReference type="Proteomes" id="UP001153069">
    <property type="component" value="Unassembled WGS sequence"/>
</dbReference>
<dbReference type="InterPro" id="IPR001214">
    <property type="entry name" value="SET_dom"/>
</dbReference>
<comment type="caution">
    <text evidence="3">The sequence shown here is derived from an EMBL/GenBank/DDBJ whole genome shotgun (WGS) entry which is preliminary data.</text>
</comment>
<reference evidence="3" key="1">
    <citation type="submission" date="2020-06" db="EMBL/GenBank/DDBJ databases">
        <authorList>
            <consortium name="Plant Systems Biology data submission"/>
        </authorList>
    </citation>
    <scope>NUCLEOTIDE SEQUENCE</scope>
    <source>
        <strain evidence="3">D6</strain>
    </source>
</reference>
<proteinExistence type="predicted"/>
<gene>
    <name evidence="3" type="ORF">SEMRO_536_G162110.1</name>
</gene>
<dbReference type="SMART" id="SM00317">
    <property type="entry name" value="SET"/>
    <property type="match status" value="1"/>
</dbReference>
<feature type="domain" description="SET" evidence="2">
    <location>
        <begin position="297"/>
        <end position="457"/>
    </location>
</feature>
<evidence type="ECO:0000256" key="1">
    <source>
        <dbReference type="SAM" id="SignalP"/>
    </source>
</evidence>